<comment type="caution">
    <text evidence="1">The sequence shown here is derived from an EMBL/GenBank/DDBJ whole genome shotgun (WGS) entry which is preliminary data.</text>
</comment>
<reference evidence="1" key="1">
    <citation type="submission" date="2023-03" db="EMBL/GenBank/DDBJ databases">
        <title>Massive genome expansion in bonnet fungi (Mycena s.s.) driven by repeated elements and novel gene families across ecological guilds.</title>
        <authorList>
            <consortium name="Lawrence Berkeley National Laboratory"/>
            <person name="Harder C.B."/>
            <person name="Miyauchi S."/>
            <person name="Viragh M."/>
            <person name="Kuo A."/>
            <person name="Thoen E."/>
            <person name="Andreopoulos B."/>
            <person name="Lu D."/>
            <person name="Skrede I."/>
            <person name="Drula E."/>
            <person name="Henrissat B."/>
            <person name="Morin E."/>
            <person name="Kohler A."/>
            <person name="Barry K."/>
            <person name="LaButti K."/>
            <person name="Morin E."/>
            <person name="Salamov A."/>
            <person name="Lipzen A."/>
            <person name="Mereny Z."/>
            <person name="Hegedus B."/>
            <person name="Baldrian P."/>
            <person name="Stursova M."/>
            <person name="Weitz H."/>
            <person name="Taylor A."/>
            <person name="Grigoriev I.V."/>
            <person name="Nagy L.G."/>
            <person name="Martin F."/>
            <person name="Kauserud H."/>
        </authorList>
    </citation>
    <scope>NUCLEOTIDE SEQUENCE</scope>
    <source>
        <strain evidence="1">CBHHK173m</strain>
    </source>
</reference>
<name>A0AAD6TVE4_9AGAR</name>
<dbReference type="AlphaFoldDB" id="A0AAD6TVE4"/>
<keyword evidence="2" id="KW-1185">Reference proteome</keyword>
<evidence type="ECO:0000313" key="1">
    <source>
        <dbReference type="EMBL" id="KAJ7080792.1"/>
    </source>
</evidence>
<accession>A0AAD6TVE4</accession>
<protein>
    <submittedName>
        <fullName evidence="1">Uncharacterized protein</fullName>
    </submittedName>
</protein>
<gene>
    <name evidence="1" type="ORF">B0H15DRAFT_803944</name>
</gene>
<dbReference type="Proteomes" id="UP001222325">
    <property type="component" value="Unassembled WGS sequence"/>
</dbReference>
<evidence type="ECO:0000313" key="2">
    <source>
        <dbReference type="Proteomes" id="UP001222325"/>
    </source>
</evidence>
<proteinExistence type="predicted"/>
<organism evidence="1 2">
    <name type="scientific">Mycena belliarum</name>
    <dbReference type="NCBI Taxonomy" id="1033014"/>
    <lineage>
        <taxon>Eukaryota</taxon>
        <taxon>Fungi</taxon>
        <taxon>Dikarya</taxon>
        <taxon>Basidiomycota</taxon>
        <taxon>Agaricomycotina</taxon>
        <taxon>Agaricomycetes</taxon>
        <taxon>Agaricomycetidae</taxon>
        <taxon>Agaricales</taxon>
        <taxon>Marasmiineae</taxon>
        <taxon>Mycenaceae</taxon>
        <taxon>Mycena</taxon>
    </lineage>
</organism>
<sequence>MKARMRSSNASAKMVRVLRACGPRAAGLENRHGGLRARDGISEIGRYVLTALGPRLRLAGGSEAWHGTGPFLAEKNRRALPPLGTAGVRRPGFCAAYYEAPEPVSGLKSPHSIPGLNPIYFGLGREFPCLSHSKLVPAEAEVHPSLS</sequence>
<dbReference type="EMBL" id="JARJCN010000053">
    <property type="protein sequence ID" value="KAJ7080792.1"/>
    <property type="molecule type" value="Genomic_DNA"/>
</dbReference>